<reference evidence="4" key="2">
    <citation type="submission" date="2019-11" db="EMBL/GenBank/DDBJ databases">
        <title>Improved Assembly of Tolypothrix boutellei genome.</title>
        <authorList>
            <person name="Sarangi A.N."/>
            <person name="Mukherjee M."/>
            <person name="Ghosh S."/>
            <person name="Singh D."/>
            <person name="Das A."/>
            <person name="Kant S."/>
            <person name="Prusty A."/>
            <person name="Tripathy S."/>
        </authorList>
    </citation>
    <scope>NUCLEOTIDE SEQUENCE</scope>
    <source>
        <strain evidence="4">VB521301</strain>
    </source>
</reference>
<feature type="compositionally biased region" description="Pro residues" evidence="1">
    <location>
        <begin position="158"/>
        <end position="167"/>
    </location>
</feature>
<evidence type="ECO:0000313" key="6">
    <source>
        <dbReference type="Proteomes" id="UP000029738"/>
    </source>
</evidence>
<reference evidence="5" key="1">
    <citation type="journal article" date="2015" name="Genome Announc.">
        <title>Draft Genome Sequence of Tolypothrix boutellei Strain VB521301.</title>
        <authorList>
            <person name="Chandrababunaidu M.M."/>
            <person name="Singh D."/>
            <person name="Sen D."/>
            <person name="Bhan S."/>
            <person name="Das S."/>
            <person name="Gupta A."/>
            <person name="Adhikary S.P."/>
            <person name="Tripathy S."/>
        </authorList>
    </citation>
    <scope>NUCLEOTIDE SEQUENCE</scope>
    <source>
        <strain evidence="5">VB521301</strain>
    </source>
</reference>
<dbReference type="EMBL" id="JHEG02000048">
    <property type="protein sequence ID" value="KIE10190.1"/>
    <property type="molecule type" value="Genomic_DNA"/>
</dbReference>
<evidence type="ECO:0000313" key="5">
    <source>
        <dbReference type="EMBL" id="KIE10190.1"/>
    </source>
</evidence>
<dbReference type="Gene3D" id="2.60.450.10">
    <property type="entry name" value="Lipopolysaccharide (LPS) transport protein A like domain"/>
    <property type="match status" value="1"/>
</dbReference>
<dbReference type="STRING" id="1479485.DA73_0216370"/>
<comment type="caution">
    <text evidence="5">The sequence shown here is derived from an EMBL/GenBank/DDBJ whole genome shotgun (WGS) entry which is preliminary data.</text>
</comment>
<evidence type="ECO:0000256" key="2">
    <source>
        <dbReference type="SAM" id="SignalP"/>
    </source>
</evidence>
<dbReference type="Pfam" id="PF03968">
    <property type="entry name" value="LptD_N"/>
    <property type="match status" value="1"/>
</dbReference>
<dbReference type="AlphaFoldDB" id="A0A0C1RD64"/>
<sequence>MKPQYQFPQIKTRYFGLALLLGAALTSAIALPSQVQTATAQTPQTSAQQNRPLYIRGKVQEYNSKTQVATVRGDVELVYPARGIQATAAQAQYFTRERQIILSGNVYVLQEGRNSIKAETVTYLIDEGRFVATPKQGRQVESIYIVNDNNNPTAAPAPATPPLKKPN</sequence>
<proteinExistence type="predicted"/>
<feature type="domain" description="Organic solvent tolerance-like N-terminal" evidence="3">
    <location>
        <begin position="82"/>
        <end position="128"/>
    </location>
</feature>
<feature type="region of interest" description="Disordered" evidence="1">
    <location>
        <begin position="148"/>
        <end position="167"/>
    </location>
</feature>
<keyword evidence="6" id="KW-1185">Reference proteome</keyword>
<evidence type="ECO:0000259" key="3">
    <source>
        <dbReference type="Pfam" id="PF03968"/>
    </source>
</evidence>
<keyword evidence="2" id="KW-0732">Signal</keyword>
<name>A0A0C1RD64_9CYAN</name>
<dbReference type="InterPro" id="IPR005653">
    <property type="entry name" value="OstA-like_N"/>
</dbReference>
<accession>A0A0C1RD64</accession>
<feature type="signal peptide" evidence="2">
    <location>
        <begin position="1"/>
        <end position="30"/>
    </location>
</feature>
<feature type="chain" id="PRO_5036532872" evidence="2">
    <location>
        <begin position="31"/>
        <end position="167"/>
    </location>
</feature>
<dbReference type="Proteomes" id="UP000029738">
    <property type="component" value="Unassembled WGS sequence"/>
</dbReference>
<evidence type="ECO:0000313" key="4">
    <source>
        <dbReference type="EMBL" id="KAF3886123.1"/>
    </source>
</evidence>
<dbReference type="EMBL" id="JHEG04000001">
    <property type="protein sequence ID" value="KAF3886123.1"/>
    <property type="molecule type" value="Genomic_DNA"/>
</dbReference>
<organism evidence="5">
    <name type="scientific">Tolypothrix bouteillei VB521301</name>
    <dbReference type="NCBI Taxonomy" id="1479485"/>
    <lineage>
        <taxon>Bacteria</taxon>
        <taxon>Bacillati</taxon>
        <taxon>Cyanobacteriota</taxon>
        <taxon>Cyanophyceae</taxon>
        <taxon>Nostocales</taxon>
        <taxon>Tolypothrichaceae</taxon>
        <taxon>Tolypothrix</taxon>
    </lineage>
</organism>
<protein>
    <submittedName>
        <fullName evidence="5">OstA family protein</fullName>
    </submittedName>
</protein>
<dbReference type="OrthoDB" id="462272at2"/>
<gene>
    <name evidence="5" type="ORF">DA73_0216370</name>
    <name evidence="4" type="ORF">DA73_0400012050</name>
</gene>
<evidence type="ECO:0000256" key="1">
    <source>
        <dbReference type="SAM" id="MobiDB-lite"/>
    </source>
</evidence>
<dbReference type="RefSeq" id="WP_038084382.1">
    <property type="nucleotide sequence ID" value="NZ_JHEG04000001.1"/>
</dbReference>